<dbReference type="GO" id="GO:0008168">
    <property type="term" value="F:methyltransferase activity"/>
    <property type="evidence" value="ECO:0007669"/>
    <property type="project" value="UniProtKB-KW"/>
</dbReference>
<dbReference type="EMBL" id="JAPEVI010000003">
    <property type="protein sequence ID" value="MCX2723738.1"/>
    <property type="molecule type" value="Genomic_DNA"/>
</dbReference>
<sequence length="229" mass="25210">MRTVEPELLDVMSPDDEEAMASRRDLRRINALMFHTTVLSRLLRKHVAQPPRRLVEIGCGDGHATLALARKMAPTWPGVALSLVDRQQLVAADVRMQIAKLGWTVDVVAADVFDWLRRGEQQDVALANLFLHHFEDARLEPMLHDLAKVSPTFVATEPRRSRFALLAARSLGIIGANAVTRHDAPASVRAGFSGRELTRLWPGGPERVLVEGPVGPFTHAFAAIGGQEP</sequence>
<gene>
    <name evidence="2" type="ORF">ON753_15395</name>
</gene>
<comment type="caution">
    <text evidence="2">The sequence shown here is derived from an EMBL/GenBank/DDBJ whole genome shotgun (WGS) entry which is preliminary data.</text>
</comment>
<dbReference type="Proteomes" id="UP001300261">
    <property type="component" value="Unassembled WGS sequence"/>
</dbReference>
<organism evidence="2 3">
    <name type="scientific">Roseibium salinum</name>
    <dbReference type="NCBI Taxonomy" id="1604349"/>
    <lineage>
        <taxon>Bacteria</taxon>
        <taxon>Pseudomonadati</taxon>
        <taxon>Pseudomonadota</taxon>
        <taxon>Alphaproteobacteria</taxon>
        <taxon>Hyphomicrobiales</taxon>
        <taxon>Stappiaceae</taxon>
        <taxon>Roseibium</taxon>
    </lineage>
</organism>
<keyword evidence="3" id="KW-1185">Reference proteome</keyword>
<protein>
    <submittedName>
        <fullName evidence="2">Methyltransferase domain-containing protein</fullName>
    </submittedName>
</protein>
<dbReference type="RefSeq" id="WP_265963504.1">
    <property type="nucleotide sequence ID" value="NZ_JAPEVI010000003.1"/>
</dbReference>
<dbReference type="GO" id="GO:0032259">
    <property type="term" value="P:methylation"/>
    <property type="evidence" value="ECO:0007669"/>
    <property type="project" value="UniProtKB-KW"/>
</dbReference>
<accession>A0ABT3R3F7</accession>
<reference evidence="2 3" key="1">
    <citation type="journal article" date="2016" name="Int. J. Syst. Evol. Microbiol.">
        <title>Labrenzia salina sp. nov., isolated from the rhizosphere of the halophyte Arthrocnemum macrostachyum.</title>
        <authorList>
            <person name="Camacho M."/>
            <person name="Redondo-Gomez S."/>
            <person name="Rodriguez-Llorente I."/>
            <person name="Rohde M."/>
            <person name="Sproer C."/>
            <person name="Schumann P."/>
            <person name="Klenk H.P."/>
            <person name="Montero-Calasanz M.D.C."/>
        </authorList>
    </citation>
    <scope>NUCLEOTIDE SEQUENCE [LARGE SCALE GENOMIC DNA]</scope>
    <source>
        <strain evidence="2 3">DSM 29163</strain>
    </source>
</reference>
<dbReference type="InterPro" id="IPR029063">
    <property type="entry name" value="SAM-dependent_MTases_sf"/>
</dbReference>
<evidence type="ECO:0000313" key="3">
    <source>
        <dbReference type="Proteomes" id="UP001300261"/>
    </source>
</evidence>
<feature type="domain" description="Methyltransferase" evidence="1">
    <location>
        <begin position="55"/>
        <end position="149"/>
    </location>
</feature>
<dbReference type="Gene3D" id="3.40.50.150">
    <property type="entry name" value="Vaccinia Virus protein VP39"/>
    <property type="match status" value="1"/>
</dbReference>
<dbReference type="Pfam" id="PF13649">
    <property type="entry name" value="Methyltransf_25"/>
    <property type="match status" value="1"/>
</dbReference>
<keyword evidence="2" id="KW-0808">Transferase</keyword>
<proteinExistence type="predicted"/>
<dbReference type="InterPro" id="IPR041698">
    <property type="entry name" value="Methyltransf_25"/>
</dbReference>
<dbReference type="CDD" id="cd02440">
    <property type="entry name" value="AdoMet_MTases"/>
    <property type="match status" value="1"/>
</dbReference>
<evidence type="ECO:0000313" key="2">
    <source>
        <dbReference type="EMBL" id="MCX2723738.1"/>
    </source>
</evidence>
<keyword evidence="2" id="KW-0489">Methyltransferase</keyword>
<name>A0ABT3R3F7_9HYPH</name>
<dbReference type="SUPFAM" id="SSF53335">
    <property type="entry name" value="S-adenosyl-L-methionine-dependent methyltransferases"/>
    <property type="match status" value="1"/>
</dbReference>
<evidence type="ECO:0000259" key="1">
    <source>
        <dbReference type="Pfam" id="PF13649"/>
    </source>
</evidence>